<dbReference type="Pfam" id="PF01451">
    <property type="entry name" value="LMWPc"/>
    <property type="match status" value="1"/>
</dbReference>
<dbReference type="GO" id="GO:0004725">
    <property type="term" value="F:protein tyrosine phosphatase activity"/>
    <property type="evidence" value="ECO:0007669"/>
    <property type="project" value="TreeGrafter"/>
</dbReference>
<keyword evidence="4" id="KW-1185">Reference proteome</keyword>
<dbReference type="PANTHER" id="PTHR11717">
    <property type="entry name" value="LOW MOLECULAR WEIGHT PROTEIN TYROSINE PHOSPHATASE"/>
    <property type="match status" value="1"/>
</dbReference>
<dbReference type="SMART" id="SM00226">
    <property type="entry name" value="LMWPc"/>
    <property type="match status" value="1"/>
</dbReference>
<evidence type="ECO:0000256" key="1">
    <source>
        <dbReference type="SAM" id="Coils"/>
    </source>
</evidence>
<reference evidence="3 4" key="1">
    <citation type="submission" date="2013-03" db="EMBL/GenBank/DDBJ databases">
        <title>Draft genome sequence of Gracibacillus halophilus YIM-C55.5, a moderately halophilic and thermophilic organism from the Xiaochaidamu salt lake.</title>
        <authorList>
            <person name="Sugumar T."/>
            <person name="Polireddy D.R."/>
            <person name="Antony A."/>
            <person name="Madhava Y.R."/>
            <person name="Sivakumar N."/>
        </authorList>
    </citation>
    <scope>NUCLEOTIDE SEQUENCE [LARGE SCALE GENOMIC DNA]</scope>
    <source>
        <strain evidence="3 4">YIM-C55.5</strain>
    </source>
</reference>
<dbReference type="Proteomes" id="UP000012283">
    <property type="component" value="Unassembled WGS sequence"/>
</dbReference>
<dbReference type="PATRIC" id="fig|1308866.3.peg.547"/>
<keyword evidence="1" id="KW-0175">Coiled coil</keyword>
<dbReference type="InterPro" id="IPR023485">
    <property type="entry name" value="Ptyr_pPase"/>
</dbReference>
<gene>
    <name evidence="3" type="ORF">J416_02691</name>
</gene>
<evidence type="ECO:0000259" key="2">
    <source>
        <dbReference type="SMART" id="SM00226"/>
    </source>
</evidence>
<comment type="caution">
    <text evidence="3">The sequence shown here is derived from an EMBL/GenBank/DDBJ whole genome shotgun (WGS) entry which is preliminary data.</text>
</comment>
<dbReference type="eggNOG" id="COG0394">
    <property type="taxonomic scope" value="Bacteria"/>
</dbReference>
<dbReference type="Gene3D" id="3.40.50.2300">
    <property type="match status" value="1"/>
</dbReference>
<evidence type="ECO:0000313" key="3">
    <source>
        <dbReference type="EMBL" id="ENH97981.1"/>
    </source>
</evidence>
<dbReference type="InterPro" id="IPR036196">
    <property type="entry name" value="Ptyr_pPase_sf"/>
</dbReference>
<dbReference type="STRING" id="1308866.J416_02691"/>
<dbReference type="EMBL" id="APML01000009">
    <property type="protein sequence ID" value="ENH97981.1"/>
    <property type="molecule type" value="Genomic_DNA"/>
</dbReference>
<dbReference type="InterPro" id="IPR050438">
    <property type="entry name" value="LMW_PTPase"/>
</dbReference>
<sequence>MAEAILREKTNHHVRSAGIFASDGQPASAQTLEVLEENGIHHSHQSTPVDETVLQWADVVLTMTANHRDLVKQQFSAYADKVYTLVEYVDSSCQKAWDQLQKAYSQLEEKKLDPSANQEAIQALKEEIDELEKKVSQVDIVDPFGSNVMIYQKTYQELNKYLELLVKKLDNKDRE</sequence>
<dbReference type="PANTHER" id="PTHR11717:SF31">
    <property type="entry name" value="LOW MOLECULAR WEIGHT PROTEIN-TYROSINE-PHOSPHATASE ETP-RELATED"/>
    <property type="match status" value="1"/>
</dbReference>
<evidence type="ECO:0000313" key="4">
    <source>
        <dbReference type="Proteomes" id="UP000012283"/>
    </source>
</evidence>
<dbReference type="SUPFAM" id="SSF52788">
    <property type="entry name" value="Phosphotyrosine protein phosphatases I"/>
    <property type="match status" value="1"/>
</dbReference>
<feature type="coiled-coil region" evidence="1">
    <location>
        <begin position="117"/>
        <end position="175"/>
    </location>
</feature>
<accession>N4WY46</accession>
<organism evidence="3 4">
    <name type="scientific">Gracilibacillus halophilus YIM-C55.5</name>
    <dbReference type="NCBI Taxonomy" id="1308866"/>
    <lineage>
        <taxon>Bacteria</taxon>
        <taxon>Bacillati</taxon>
        <taxon>Bacillota</taxon>
        <taxon>Bacilli</taxon>
        <taxon>Bacillales</taxon>
        <taxon>Bacillaceae</taxon>
        <taxon>Gracilibacillus</taxon>
    </lineage>
</organism>
<feature type="domain" description="Phosphotyrosine protein phosphatase I" evidence="2">
    <location>
        <begin position="1"/>
        <end position="168"/>
    </location>
</feature>
<dbReference type="AlphaFoldDB" id="N4WY46"/>
<protein>
    <submittedName>
        <fullName evidence="3">Protein tyrosine phosphatase</fullName>
    </submittedName>
</protein>
<proteinExistence type="predicted"/>
<name>N4WY46_9BACI</name>